<dbReference type="EMBL" id="JAYLAA010000043">
    <property type="protein sequence ID" value="MEC3876750.1"/>
    <property type="molecule type" value="Genomic_DNA"/>
</dbReference>
<evidence type="ECO:0000313" key="1">
    <source>
        <dbReference type="EMBL" id="MEC3876750.1"/>
    </source>
</evidence>
<comment type="caution">
    <text evidence="1">The sequence shown here is derived from an EMBL/GenBank/DDBJ whole genome shotgun (WGS) entry which is preliminary data.</text>
</comment>
<evidence type="ECO:0008006" key="3">
    <source>
        <dbReference type="Google" id="ProtNLM"/>
    </source>
</evidence>
<accession>A0ABU6HUQ5</accession>
<keyword evidence="2" id="KW-1185">Reference proteome</keyword>
<reference evidence="1 2" key="1">
    <citation type="submission" date="2024-01" db="EMBL/GenBank/DDBJ databases">
        <title>Chryseobacterium sp. T9W2-O.</title>
        <authorList>
            <person name="Maltman C."/>
        </authorList>
    </citation>
    <scope>NUCLEOTIDE SEQUENCE [LARGE SCALE GENOMIC DNA]</scope>
    <source>
        <strain evidence="1 2">T9W2-O</strain>
    </source>
</reference>
<dbReference type="Proteomes" id="UP001348397">
    <property type="component" value="Unassembled WGS sequence"/>
</dbReference>
<name>A0ABU6HUQ5_9FLAO</name>
<organism evidence="1 2">
    <name type="scientific">Chryseobacterium salviniae</name>
    <dbReference type="NCBI Taxonomy" id="3101750"/>
    <lineage>
        <taxon>Bacteria</taxon>
        <taxon>Pseudomonadati</taxon>
        <taxon>Bacteroidota</taxon>
        <taxon>Flavobacteriia</taxon>
        <taxon>Flavobacteriales</taxon>
        <taxon>Weeksellaceae</taxon>
        <taxon>Chryseobacterium group</taxon>
        <taxon>Chryseobacterium</taxon>
    </lineage>
</organism>
<proteinExistence type="predicted"/>
<protein>
    <recommendedName>
        <fullName evidence="3">Type II toxin-antitoxin system RelE/ParE family toxin</fullName>
    </recommendedName>
</protein>
<dbReference type="RefSeq" id="WP_326321472.1">
    <property type="nucleotide sequence ID" value="NZ_JAYLAA010000043.1"/>
</dbReference>
<gene>
    <name evidence="1" type="ORF">SOP96_13580</name>
</gene>
<sequence length="82" mass="9359">MKILLSSMAKNDIRLLMRVFSAEHKQKGIDFLESLKATINMIVLHSERSAGINTSSMEGFPVIVHYIFENQETLFITAIFKN</sequence>
<evidence type="ECO:0000313" key="2">
    <source>
        <dbReference type="Proteomes" id="UP001348397"/>
    </source>
</evidence>